<organism evidence="2 3">
    <name type="scientific">Euplotes crassus</name>
    <dbReference type="NCBI Taxonomy" id="5936"/>
    <lineage>
        <taxon>Eukaryota</taxon>
        <taxon>Sar</taxon>
        <taxon>Alveolata</taxon>
        <taxon>Ciliophora</taxon>
        <taxon>Intramacronucleata</taxon>
        <taxon>Spirotrichea</taxon>
        <taxon>Hypotrichia</taxon>
        <taxon>Euplotida</taxon>
        <taxon>Euplotidae</taxon>
        <taxon>Moneuplotes</taxon>
    </lineage>
</organism>
<keyword evidence="1" id="KW-0472">Membrane</keyword>
<dbReference type="AlphaFoldDB" id="A0AAD1XQZ8"/>
<keyword evidence="3" id="KW-1185">Reference proteome</keyword>
<evidence type="ECO:0000256" key="1">
    <source>
        <dbReference type="SAM" id="Phobius"/>
    </source>
</evidence>
<keyword evidence="1" id="KW-1133">Transmembrane helix</keyword>
<comment type="caution">
    <text evidence="2">The sequence shown here is derived from an EMBL/GenBank/DDBJ whole genome shotgun (WGS) entry which is preliminary data.</text>
</comment>
<keyword evidence="1" id="KW-0812">Transmembrane</keyword>
<feature type="transmembrane region" description="Helical" evidence="1">
    <location>
        <begin position="150"/>
        <end position="172"/>
    </location>
</feature>
<evidence type="ECO:0000313" key="3">
    <source>
        <dbReference type="Proteomes" id="UP001295684"/>
    </source>
</evidence>
<accession>A0AAD1XQZ8</accession>
<gene>
    <name evidence="2" type="ORF">ECRASSUSDP1_LOCUS18666</name>
</gene>
<dbReference type="EMBL" id="CAMPGE010018914">
    <property type="protein sequence ID" value="CAI2377283.1"/>
    <property type="molecule type" value="Genomic_DNA"/>
</dbReference>
<proteinExistence type="predicted"/>
<sequence length="269" mass="32182">MPRVVDTSYHEILSRPDYYDDAQKEEYLQKRIMDEILEDKTPPLPNREQELDYLKELEDEFRNDRWLNLRFRKLQAGPLRRPYKNAKELKKLQYLDYVTLFIAGSIMFLPLGIVVGRRMRYTQSGVPKVYFAKHLYRLPYNDPDGMAKNYFRLGLFATTSIAGLFLAGYFCPDHFKDEHFSRPDLKPSAPMVEDDEDTKRAKKQLFAHEYFVQDEEFNRRGFLYRIFRPNSADYNIRYEDRIKFDAPHNSYDPKTGGFPSAKNLHEHYW</sequence>
<reference evidence="2" key="1">
    <citation type="submission" date="2023-07" db="EMBL/GenBank/DDBJ databases">
        <authorList>
            <consortium name="AG Swart"/>
            <person name="Singh M."/>
            <person name="Singh A."/>
            <person name="Seah K."/>
            <person name="Emmerich C."/>
        </authorList>
    </citation>
    <scope>NUCLEOTIDE SEQUENCE</scope>
    <source>
        <strain evidence="2">DP1</strain>
    </source>
</reference>
<protein>
    <submittedName>
        <fullName evidence="2">Uncharacterized protein</fullName>
    </submittedName>
</protein>
<name>A0AAD1XQZ8_EUPCR</name>
<dbReference type="Proteomes" id="UP001295684">
    <property type="component" value="Unassembled WGS sequence"/>
</dbReference>
<evidence type="ECO:0000313" key="2">
    <source>
        <dbReference type="EMBL" id="CAI2377283.1"/>
    </source>
</evidence>
<feature type="transmembrane region" description="Helical" evidence="1">
    <location>
        <begin position="94"/>
        <end position="115"/>
    </location>
</feature>